<dbReference type="OrthoDB" id="21204at2759"/>
<dbReference type="GO" id="GO:0008270">
    <property type="term" value="F:zinc ion binding"/>
    <property type="evidence" value="ECO:0007669"/>
    <property type="project" value="UniProtKB-KW"/>
</dbReference>
<feature type="region of interest" description="Disordered" evidence="2">
    <location>
        <begin position="556"/>
        <end position="587"/>
    </location>
</feature>
<dbReference type="PANTHER" id="PTHR22765:SF416">
    <property type="entry name" value="E3 UBIQUITIN-PROTEIN LIGASE GODZILLA"/>
    <property type="match status" value="1"/>
</dbReference>
<name>A0A2T2NMF2_CORCC</name>
<evidence type="ECO:0000313" key="6">
    <source>
        <dbReference type="Proteomes" id="UP000240883"/>
    </source>
</evidence>
<dbReference type="SMART" id="SM00184">
    <property type="entry name" value="RING"/>
    <property type="match status" value="1"/>
</dbReference>
<dbReference type="Proteomes" id="UP000240883">
    <property type="component" value="Unassembled WGS sequence"/>
</dbReference>
<evidence type="ECO:0000256" key="2">
    <source>
        <dbReference type="SAM" id="MobiDB-lite"/>
    </source>
</evidence>
<keyword evidence="3" id="KW-0472">Membrane</keyword>
<evidence type="ECO:0000313" key="5">
    <source>
        <dbReference type="EMBL" id="PSN66612.1"/>
    </source>
</evidence>
<keyword evidence="6" id="KW-1185">Reference proteome</keyword>
<dbReference type="PANTHER" id="PTHR22765">
    <property type="entry name" value="RING FINGER AND PROTEASE ASSOCIATED DOMAIN-CONTAINING"/>
    <property type="match status" value="1"/>
</dbReference>
<feature type="compositionally biased region" description="Pro residues" evidence="2">
    <location>
        <begin position="449"/>
        <end position="464"/>
    </location>
</feature>
<dbReference type="AlphaFoldDB" id="A0A2T2NMF2"/>
<dbReference type="Pfam" id="PF13639">
    <property type="entry name" value="zf-RING_2"/>
    <property type="match status" value="1"/>
</dbReference>
<keyword evidence="1" id="KW-0862">Zinc</keyword>
<accession>A0A2T2NMF2</accession>
<evidence type="ECO:0000259" key="4">
    <source>
        <dbReference type="PROSITE" id="PS50089"/>
    </source>
</evidence>
<dbReference type="EMBL" id="KZ678135">
    <property type="protein sequence ID" value="PSN66612.1"/>
    <property type="molecule type" value="Genomic_DNA"/>
</dbReference>
<dbReference type="SUPFAM" id="SSF57850">
    <property type="entry name" value="RING/U-box"/>
    <property type="match status" value="1"/>
</dbReference>
<proteinExistence type="predicted"/>
<dbReference type="Gene3D" id="3.30.40.10">
    <property type="entry name" value="Zinc/RING finger domain, C3HC4 (zinc finger)"/>
    <property type="match status" value="1"/>
</dbReference>
<dbReference type="GO" id="GO:0005737">
    <property type="term" value="C:cytoplasm"/>
    <property type="evidence" value="ECO:0007669"/>
    <property type="project" value="TreeGrafter"/>
</dbReference>
<dbReference type="InterPro" id="IPR051826">
    <property type="entry name" value="E3_ubiquitin-ligase_domain"/>
</dbReference>
<feature type="domain" description="RING-type" evidence="4">
    <location>
        <begin position="366"/>
        <end position="409"/>
    </location>
</feature>
<dbReference type="InterPro" id="IPR001841">
    <property type="entry name" value="Znf_RING"/>
</dbReference>
<dbReference type="GO" id="GO:0006511">
    <property type="term" value="P:ubiquitin-dependent protein catabolic process"/>
    <property type="evidence" value="ECO:0007669"/>
    <property type="project" value="TreeGrafter"/>
</dbReference>
<dbReference type="STRING" id="1448308.A0A2T2NMF2"/>
<keyword evidence="3" id="KW-1133">Transmembrane helix</keyword>
<evidence type="ECO:0000256" key="1">
    <source>
        <dbReference type="PROSITE-ProRule" id="PRU00175"/>
    </source>
</evidence>
<feature type="region of interest" description="Disordered" evidence="2">
    <location>
        <begin position="519"/>
        <end position="539"/>
    </location>
</feature>
<reference evidence="5 6" key="1">
    <citation type="journal article" date="2018" name="Front. Microbiol.">
        <title>Genome-Wide Analysis of Corynespora cassiicola Leaf Fall Disease Putative Effectors.</title>
        <authorList>
            <person name="Lopez D."/>
            <person name="Ribeiro S."/>
            <person name="Label P."/>
            <person name="Fumanal B."/>
            <person name="Venisse J.S."/>
            <person name="Kohler A."/>
            <person name="de Oliveira R.R."/>
            <person name="Labutti K."/>
            <person name="Lipzen A."/>
            <person name="Lail K."/>
            <person name="Bauer D."/>
            <person name="Ohm R.A."/>
            <person name="Barry K.W."/>
            <person name="Spatafora J."/>
            <person name="Grigoriev I.V."/>
            <person name="Martin F.M."/>
            <person name="Pujade-Renaud V."/>
        </authorList>
    </citation>
    <scope>NUCLEOTIDE SEQUENCE [LARGE SCALE GENOMIC DNA]</scope>
    <source>
        <strain evidence="5 6">Philippines</strain>
    </source>
</reference>
<keyword evidence="1" id="KW-0863">Zinc-finger</keyword>
<dbReference type="CDD" id="cd16454">
    <property type="entry name" value="RING-H2_PA-TM-RING"/>
    <property type="match status" value="1"/>
</dbReference>
<dbReference type="GO" id="GO:0061630">
    <property type="term" value="F:ubiquitin protein ligase activity"/>
    <property type="evidence" value="ECO:0007669"/>
    <property type="project" value="TreeGrafter"/>
</dbReference>
<dbReference type="InterPro" id="IPR013083">
    <property type="entry name" value="Znf_RING/FYVE/PHD"/>
</dbReference>
<keyword evidence="1" id="KW-0479">Metal-binding</keyword>
<feature type="region of interest" description="Disordered" evidence="2">
    <location>
        <begin position="437"/>
        <end position="471"/>
    </location>
</feature>
<gene>
    <name evidence="5" type="ORF">BS50DRAFT_573454</name>
</gene>
<evidence type="ECO:0000256" key="3">
    <source>
        <dbReference type="SAM" id="Phobius"/>
    </source>
</evidence>
<feature type="transmembrane region" description="Helical" evidence="3">
    <location>
        <begin position="237"/>
        <end position="262"/>
    </location>
</feature>
<organism evidence="5 6">
    <name type="scientific">Corynespora cassiicola Philippines</name>
    <dbReference type="NCBI Taxonomy" id="1448308"/>
    <lineage>
        <taxon>Eukaryota</taxon>
        <taxon>Fungi</taxon>
        <taxon>Dikarya</taxon>
        <taxon>Ascomycota</taxon>
        <taxon>Pezizomycotina</taxon>
        <taxon>Dothideomycetes</taxon>
        <taxon>Pleosporomycetidae</taxon>
        <taxon>Pleosporales</taxon>
        <taxon>Corynesporascaceae</taxon>
        <taxon>Corynespora</taxon>
    </lineage>
</organism>
<protein>
    <recommendedName>
        <fullName evidence="4">RING-type domain-containing protein</fullName>
    </recommendedName>
</protein>
<sequence>MTAQSIGIFTIQFPDPYAINYYNDQFSTLAVRANDVVRITSQFPDFNRLQQNVSFQYPITSNIQTLSPKSNSGRDPYGILYVPDLRSNECKRAEPDHVPANVTRYVDLPQDTEYALIAVAPWFSPACIQEYFDAARQLPVKAFVVYQPGTSNAQPPAMSDPSWNLNDGGSWKSANSFPTYAISSMSGGIVVNQLNLYSGNISQVPNGEELSRIFSPSDYIRLWATVNTESGNRLPSLWVFLVIVIGLLILVILATSFGMHMMQRRRRNSLRRRIVNGEVDLEAIGVKRLTVPRHYLEKLPLYTYSGPSEDVEKTPKQPAQAYNIPSPTIHAETGMKTAPLSRRPSAPSAISSANTSIPSAFSQPTCPICLDDFEPNETQVRELPCRHIFHPDCIDTFLLSNSSLCPMCKKSVLPAGYCPDKITNIMVRRERMIRRMRARSHAGSSVTRPAPPTPPTQTSPPPEPQNAAGSLRSRVGGAFTGRRIFSAPERTQHRPQDIEMAGAAAGQINVPPTVPAVQVPPPPTSQAQASPRECPNAPTQNRREWARQRALALLGNRHAPVEEEEEEEENTAPRWRRGLRKVFPGFR</sequence>
<dbReference type="PROSITE" id="PS50089">
    <property type="entry name" value="ZF_RING_2"/>
    <property type="match status" value="1"/>
</dbReference>
<keyword evidence="3" id="KW-0812">Transmembrane</keyword>